<protein>
    <submittedName>
        <fullName evidence="1">Uncharacterized protein</fullName>
    </submittedName>
</protein>
<name>A0ACB9PUJ4_BAUVA</name>
<reference evidence="1 2" key="1">
    <citation type="journal article" date="2022" name="DNA Res.">
        <title>Chromosomal-level genome assembly of the orchid tree Bauhinia variegata (Leguminosae; Cercidoideae) supports the allotetraploid origin hypothesis of Bauhinia.</title>
        <authorList>
            <person name="Zhong Y."/>
            <person name="Chen Y."/>
            <person name="Zheng D."/>
            <person name="Pang J."/>
            <person name="Liu Y."/>
            <person name="Luo S."/>
            <person name="Meng S."/>
            <person name="Qian L."/>
            <person name="Wei D."/>
            <person name="Dai S."/>
            <person name="Zhou R."/>
        </authorList>
    </citation>
    <scope>NUCLEOTIDE SEQUENCE [LARGE SCALE GENOMIC DNA]</scope>
    <source>
        <strain evidence="1">BV-YZ2020</strain>
    </source>
</reference>
<dbReference type="EMBL" id="CM039428">
    <property type="protein sequence ID" value="KAI4352252.1"/>
    <property type="molecule type" value="Genomic_DNA"/>
</dbReference>
<evidence type="ECO:0000313" key="1">
    <source>
        <dbReference type="EMBL" id="KAI4352252.1"/>
    </source>
</evidence>
<evidence type="ECO:0000313" key="2">
    <source>
        <dbReference type="Proteomes" id="UP000828941"/>
    </source>
</evidence>
<keyword evidence="2" id="KW-1185">Reference proteome</keyword>
<accession>A0ACB9PUJ4</accession>
<sequence>MAIEPNGHRIVCMITFPTLAHPHVCLSLKFPQVKEPANFTEAMRDPCWRVVMREEIQALENNKTWITTHLPPRKKALGCKWVYKAKQKSDGSVERFKAQLAILSNHQVENVDYTKTFATVAKMVTVQVVLAVAAARRREHHQMDVHNVFLHGDLHEEVYMKLPLGFRVSKTDMVCELKKSLYRLKQASQCWFAKLSAALKTYGFTQSLSDYLLFVLKKADCYLVVLIYVDD</sequence>
<gene>
    <name evidence="1" type="ORF">L6164_006522</name>
</gene>
<proteinExistence type="predicted"/>
<dbReference type="Proteomes" id="UP000828941">
    <property type="component" value="Chromosome 3"/>
</dbReference>
<organism evidence="1 2">
    <name type="scientific">Bauhinia variegata</name>
    <name type="common">Purple orchid tree</name>
    <name type="synonym">Phanera variegata</name>
    <dbReference type="NCBI Taxonomy" id="167791"/>
    <lineage>
        <taxon>Eukaryota</taxon>
        <taxon>Viridiplantae</taxon>
        <taxon>Streptophyta</taxon>
        <taxon>Embryophyta</taxon>
        <taxon>Tracheophyta</taxon>
        <taxon>Spermatophyta</taxon>
        <taxon>Magnoliopsida</taxon>
        <taxon>eudicotyledons</taxon>
        <taxon>Gunneridae</taxon>
        <taxon>Pentapetalae</taxon>
        <taxon>rosids</taxon>
        <taxon>fabids</taxon>
        <taxon>Fabales</taxon>
        <taxon>Fabaceae</taxon>
        <taxon>Cercidoideae</taxon>
        <taxon>Cercideae</taxon>
        <taxon>Bauhiniinae</taxon>
        <taxon>Bauhinia</taxon>
    </lineage>
</organism>
<comment type="caution">
    <text evidence="1">The sequence shown here is derived from an EMBL/GenBank/DDBJ whole genome shotgun (WGS) entry which is preliminary data.</text>
</comment>